<dbReference type="Pfam" id="PF00106">
    <property type="entry name" value="adh_short"/>
    <property type="match status" value="1"/>
</dbReference>
<keyword evidence="4" id="KW-1185">Reference proteome</keyword>
<dbReference type="PANTHER" id="PTHR43669:SF4">
    <property type="entry name" value="SHORT-CHAIN DEHYDROGENASE"/>
    <property type="match status" value="1"/>
</dbReference>
<dbReference type="InterPro" id="IPR036291">
    <property type="entry name" value="NAD(P)-bd_dom_sf"/>
</dbReference>
<dbReference type="PANTHER" id="PTHR43669">
    <property type="entry name" value="5-KETO-D-GLUCONATE 5-REDUCTASE"/>
    <property type="match status" value="1"/>
</dbReference>
<dbReference type="GO" id="GO:0016491">
    <property type="term" value="F:oxidoreductase activity"/>
    <property type="evidence" value="ECO:0007669"/>
    <property type="project" value="UniProtKB-KW"/>
</dbReference>
<dbReference type="Gene3D" id="3.40.50.720">
    <property type="entry name" value="NAD(P)-binding Rossmann-like Domain"/>
    <property type="match status" value="1"/>
</dbReference>
<keyword evidence="2" id="KW-0560">Oxidoreductase</keyword>
<reference evidence="3" key="1">
    <citation type="submission" date="2022-10" db="EMBL/GenBank/DDBJ databases">
        <title>Culturing micro-colonial fungi from biological soil crusts in the Mojave desert and describing Neophaeococcomyces mojavensis, and introducing the new genera and species Taxawa tesnikishii.</title>
        <authorList>
            <person name="Kurbessoian T."/>
            <person name="Stajich J.E."/>
        </authorList>
    </citation>
    <scope>NUCLEOTIDE SEQUENCE</scope>
    <source>
        <strain evidence="3">TK_41</strain>
    </source>
</reference>
<organism evidence="3 4">
    <name type="scientific">Cladophialophora chaetospira</name>
    <dbReference type="NCBI Taxonomy" id="386627"/>
    <lineage>
        <taxon>Eukaryota</taxon>
        <taxon>Fungi</taxon>
        <taxon>Dikarya</taxon>
        <taxon>Ascomycota</taxon>
        <taxon>Pezizomycotina</taxon>
        <taxon>Eurotiomycetes</taxon>
        <taxon>Chaetothyriomycetidae</taxon>
        <taxon>Chaetothyriales</taxon>
        <taxon>Herpotrichiellaceae</taxon>
        <taxon>Cladophialophora</taxon>
    </lineage>
</organism>
<gene>
    <name evidence="3" type="ORF">H2200_003756</name>
</gene>
<dbReference type="InterPro" id="IPR002347">
    <property type="entry name" value="SDR_fam"/>
</dbReference>
<sequence>MSSAGIVLILAAGQRVGKEVAYKFASNGYKVALVSRTVSDGLSPEGYLNVKADLSDREAVPRVFKAVEAALGPPNIVIYNGAKRELTPPDDPLSAPFETIEACRRIGLDSAYIAAQEALRVFRSLPSSTDTAFIFTGNALAQIAIPGVLPFALGKVAAAMLIEYCANAYGKDGYRFYFADERMPDGRPAAEGIDGVAHGEMYWELANEKKQSKWLVTFTKGQGRKEYIGVDFEGNTRASYDEMFGRN</sequence>
<dbReference type="SUPFAM" id="SSF51735">
    <property type="entry name" value="NAD(P)-binding Rossmann-fold domains"/>
    <property type="match status" value="1"/>
</dbReference>
<proteinExistence type="inferred from homology"/>
<evidence type="ECO:0000313" key="4">
    <source>
        <dbReference type="Proteomes" id="UP001172673"/>
    </source>
</evidence>
<evidence type="ECO:0000256" key="1">
    <source>
        <dbReference type="ARBA" id="ARBA00006484"/>
    </source>
</evidence>
<protein>
    <submittedName>
        <fullName evidence="3">Uncharacterized protein</fullName>
    </submittedName>
</protein>
<name>A0AA38XFL2_9EURO</name>
<accession>A0AA38XFL2</accession>
<evidence type="ECO:0000313" key="3">
    <source>
        <dbReference type="EMBL" id="KAJ9612159.1"/>
    </source>
</evidence>
<comment type="similarity">
    <text evidence="1">Belongs to the short-chain dehydrogenases/reductases (SDR) family.</text>
</comment>
<evidence type="ECO:0000256" key="2">
    <source>
        <dbReference type="ARBA" id="ARBA00023002"/>
    </source>
</evidence>
<dbReference type="EMBL" id="JAPDRK010000005">
    <property type="protein sequence ID" value="KAJ9612159.1"/>
    <property type="molecule type" value="Genomic_DNA"/>
</dbReference>
<dbReference type="AlphaFoldDB" id="A0AA38XFL2"/>
<comment type="caution">
    <text evidence="3">The sequence shown here is derived from an EMBL/GenBank/DDBJ whole genome shotgun (WGS) entry which is preliminary data.</text>
</comment>
<dbReference type="Proteomes" id="UP001172673">
    <property type="component" value="Unassembled WGS sequence"/>
</dbReference>